<dbReference type="EMBL" id="EQ974766">
    <property type="protein sequence ID" value="EEF28160.1"/>
    <property type="molecule type" value="Genomic_DNA"/>
</dbReference>
<evidence type="ECO:0000313" key="1">
    <source>
        <dbReference type="EMBL" id="EEF28160.1"/>
    </source>
</evidence>
<proteinExistence type="predicted"/>
<evidence type="ECO:0000313" key="2">
    <source>
        <dbReference type="Proteomes" id="UP000008311"/>
    </source>
</evidence>
<sequence length="50" mass="5347">MEQMVQMFLCQLHIMPLPGLTGPVSLPAGSSGAAATRCEDDGAFMTKEDY</sequence>
<accession>B9T7K4</accession>
<organism evidence="1 2">
    <name type="scientific">Ricinus communis</name>
    <name type="common">Castor bean</name>
    <dbReference type="NCBI Taxonomy" id="3988"/>
    <lineage>
        <taxon>Eukaryota</taxon>
        <taxon>Viridiplantae</taxon>
        <taxon>Streptophyta</taxon>
        <taxon>Embryophyta</taxon>
        <taxon>Tracheophyta</taxon>
        <taxon>Spermatophyta</taxon>
        <taxon>Magnoliopsida</taxon>
        <taxon>eudicotyledons</taxon>
        <taxon>Gunneridae</taxon>
        <taxon>Pentapetalae</taxon>
        <taxon>rosids</taxon>
        <taxon>fabids</taxon>
        <taxon>Malpighiales</taxon>
        <taxon>Euphorbiaceae</taxon>
        <taxon>Acalyphoideae</taxon>
        <taxon>Acalypheae</taxon>
        <taxon>Ricinus</taxon>
    </lineage>
</organism>
<reference evidence="2" key="1">
    <citation type="journal article" date="2010" name="Nat. Biotechnol.">
        <title>Draft genome sequence of the oilseed species Ricinus communis.</title>
        <authorList>
            <person name="Chan A.P."/>
            <person name="Crabtree J."/>
            <person name="Zhao Q."/>
            <person name="Lorenzi H."/>
            <person name="Orvis J."/>
            <person name="Puiu D."/>
            <person name="Melake-Berhan A."/>
            <person name="Jones K.M."/>
            <person name="Redman J."/>
            <person name="Chen G."/>
            <person name="Cahoon E.B."/>
            <person name="Gedil M."/>
            <person name="Stanke M."/>
            <person name="Haas B.J."/>
            <person name="Wortman J.R."/>
            <person name="Fraser-Liggett C.M."/>
            <person name="Ravel J."/>
            <person name="Rabinowicz P.D."/>
        </authorList>
    </citation>
    <scope>NUCLEOTIDE SEQUENCE [LARGE SCALE GENOMIC DNA]</scope>
    <source>
        <strain evidence="2">cv. Hale</strain>
    </source>
</reference>
<dbReference type="InParanoid" id="B9T7K4"/>
<dbReference type="Proteomes" id="UP000008311">
    <property type="component" value="Unassembled WGS sequence"/>
</dbReference>
<protein>
    <submittedName>
        <fullName evidence="1">Uncharacterized protein</fullName>
    </submittedName>
</protein>
<gene>
    <name evidence="1" type="ORF">RCOM_0197560</name>
</gene>
<dbReference type="AlphaFoldDB" id="B9T7K4"/>
<name>B9T7K4_RICCO</name>
<keyword evidence="2" id="KW-1185">Reference proteome</keyword>